<gene>
    <name evidence="1" type="ORF">MGAL_10B077364</name>
</gene>
<organism evidence="1 2">
    <name type="scientific">Mytilus galloprovincialis</name>
    <name type="common">Mediterranean mussel</name>
    <dbReference type="NCBI Taxonomy" id="29158"/>
    <lineage>
        <taxon>Eukaryota</taxon>
        <taxon>Metazoa</taxon>
        <taxon>Spiralia</taxon>
        <taxon>Lophotrochozoa</taxon>
        <taxon>Mollusca</taxon>
        <taxon>Bivalvia</taxon>
        <taxon>Autobranchia</taxon>
        <taxon>Pteriomorphia</taxon>
        <taxon>Mytilida</taxon>
        <taxon>Mytiloidea</taxon>
        <taxon>Mytilidae</taxon>
        <taxon>Mytilinae</taxon>
        <taxon>Mytilus</taxon>
    </lineage>
</organism>
<name>A0A8B6HF18_MYTGA</name>
<accession>A0A8B6HF18</accession>
<proteinExistence type="predicted"/>
<evidence type="ECO:0000313" key="1">
    <source>
        <dbReference type="EMBL" id="VDI78686.1"/>
    </source>
</evidence>
<keyword evidence="2" id="KW-1185">Reference proteome</keyword>
<sequence>MAGAVGRLVVNWTTVFVASPGNSKSVLEALSAYAWNGYGGVTFASVVEDADTCKESHQADPIINEWRSSHIEQVRLRLWKDGEIVVQMTFNGTNTHKFNWFTQSRLLASTYSDLEKLDTRLRFFSLIGYGNGVNRRFYINKINSGCDENAGWMFVKDDGYRTDCLYDIYRKYPYFLYATNGHASFWQTEGDYDFADMMSIQVLQGKDVEREVATTTILPEELWVPF</sequence>
<dbReference type="AlphaFoldDB" id="A0A8B6HF18"/>
<evidence type="ECO:0000313" key="2">
    <source>
        <dbReference type="Proteomes" id="UP000596742"/>
    </source>
</evidence>
<dbReference type="OrthoDB" id="6140297at2759"/>
<comment type="caution">
    <text evidence="1">The sequence shown here is derived from an EMBL/GenBank/DDBJ whole genome shotgun (WGS) entry which is preliminary data.</text>
</comment>
<dbReference type="EMBL" id="UYJE01009993">
    <property type="protein sequence ID" value="VDI78686.1"/>
    <property type="molecule type" value="Genomic_DNA"/>
</dbReference>
<dbReference type="Proteomes" id="UP000596742">
    <property type="component" value="Unassembled WGS sequence"/>
</dbReference>
<reference evidence="1" key="1">
    <citation type="submission" date="2018-11" db="EMBL/GenBank/DDBJ databases">
        <authorList>
            <person name="Alioto T."/>
            <person name="Alioto T."/>
        </authorList>
    </citation>
    <scope>NUCLEOTIDE SEQUENCE</scope>
</reference>
<protein>
    <submittedName>
        <fullName evidence="1">Uncharacterized protein</fullName>
    </submittedName>
</protein>